<evidence type="ECO:0008006" key="3">
    <source>
        <dbReference type="Google" id="ProtNLM"/>
    </source>
</evidence>
<proteinExistence type="predicted"/>
<gene>
    <name evidence="1" type="ORF">MEUPH1_LOCUS286</name>
</gene>
<name>A0AAV0VFG7_9HEMI</name>
<dbReference type="EMBL" id="CARXXK010000001">
    <property type="protein sequence ID" value="CAI6342959.1"/>
    <property type="molecule type" value="Genomic_DNA"/>
</dbReference>
<organism evidence="1 2">
    <name type="scientific">Macrosiphum euphorbiae</name>
    <name type="common">potato aphid</name>
    <dbReference type="NCBI Taxonomy" id="13131"/>
    <lineage>
        <taxon>Eukaryota</taxon>
        <taxon>Metazoa</taxon>
        <taxon>Ecdysozoa</taxon>
        <taxon>Arthropoda</taxon>
        <taxon>Hexapoda</taxon>
        <taxon>Insecta</taxon>
        <taxon>Pterygota</taxon>
        <taxon>Neoptera</taxon>
        <taxon>Paraneoptera</taxon>
        <taxon>Hemiptera</taxon>
        <taxon>Sternorrhyncha</taxon>
        <taxon>Aphidomorpha</taxon>
        <taxon>Aphidoidea</taxon>
        <taxon>Aphididae</taxon>
        <taxon>Macrosiphini</taxon>
        <taxon>Macrosiphum</taxon>
    </lineage>
</organism>
<reference evidence="1 2" key="1">
    <citation type="submission" date="2023-01" db="EMBL/GenBank/DDBJ databases">
        <authorList>
            <person name="Whitehead M."/>
        </authorList>
    </citation>
    <scope>NUCLEOTIDE SEQUENCE [LARGE SCALE GENOMIC DNA]</scope>
</reference>
<evidence type="ECO:0000313" key="2">
    <source>
        <dbReference type="Proteomes" id="UP001160148"/>
    </source>
</evidence>
<dbReference type="Proteomes" id="UP001160148">
    <property type="component" value="Unassembled WGS sequence"/>
</dbReference>
<comment type="caution">
    <text evidence="1">The sequence shown here is derived from an EMBL/GenBank/DDBJ whole genome shotgun (WGS) entry which is preliminary data.</text>
</comment>
<evidence type="ECO:0000313" key="1">
    <source>
        <dbReference type="EMBL" id="CAI6342959.1"/>
    </source>
</evidence>
<protein>
    <recommendedName>
        <fullName evidence="3">Transposase</fullName>
    </recommendedName>
</protein>
<dbReference type="AlphaFoldDB" id="A0AAV0VFG7"/>
<keyword evidence="2" id="KW-1185">Reference proteome</keyword>
<sequence length="160" mass="18868">MYCKHGGCKKFKLYILPTGEEAVVKVYSTSKNFNHKPDARYTTQIRGAEQKIIRYLDRETVTKWLRCFKDLVIAKDPSIWPPFKNVVTDFSWAFMHGISKAWNSKETIFEYLDMCHRILTGRETLSSSTVVITSCTNHYVKNILNHIKRYYPDDEKQRFT</sequence>
<accession>A0AAV0VFG7</accession>